<dbReference type="Gene3D" id="3.40.50.2000">
    <property type="entry name" value="Glycogen Phosphorylase B"/>
    <property type="match status" value="1"/>
</dbReference>
<dbReference type="GO" id="GO:0016757">
    <property type="term" value="F:glycosyltransferase activity"/>
    <property type="evidence" value="ECO:0007669"/>
    <property type="project" value="InterPro"/>
</dbReference>
<feature type="domain" description="Glycosyl transferase family 1" evidence="2">
    <location>
        <begin position="193"/>
        <end position="353"/>
    </location>
</feature>
<dbReference type="InterPro" id="IPR001296">
    <property type="entry name" value="Glyco_trans_1"/>
</dbReference>
<dbReference type="PANTHER" id="PTHR46401">
    <property type="entry name" value="GLYCOSYLTRANSFERASE WBBK-RELATED"/>
    <property type="match status" value="1"/>
</dbReference>
<dbReference type="PANTHER" id="PTHR46401:SF2">
    <property type="entry name" value="GLYCOSYLTRANSFERASE WBBK-RELATED"/>
    <property type="match status" value="1"/>
</dbReference>
<dbReference type="InterPro" id="IPR045499">
    <property type="entry name" value="DUF6492"/>
</dbReference>
<name>A0A1W1EHZ3_9ZZZZ</name>
<sequence>MIIYIDISNYVETRAHTGIQRVVREFLYRLNTHKYKFDYKVIYYNSKIDKFIIIAENELNKFLYNSKDYTFKDLSNSFAIEDMVKNSIFFDMDGAWNNGLKRNYLYPILKSREIKIYNFIYDLVPIILPQFSHEDTIRNFTNYMFAIYEYSNLVFFDSRSAELDFLKIKSDIQNDRTISTKVVKLGSDVSKQNHKFIEHNLLKTKYILFVGTLEPRKNQELLLKVYESLVNKHSDINLIFIGKAGWNNDKLINKIRTHTLLNKKLFWLENINDDLLIEFYKNAYINVYISSYEGFGLPIAESLSYGNITITSKNSSMYEVGKNFADYIKYNTENELYEIIDLYLDNQELYSAKKEFIKNEYYPYSWDLTYQSIIDVFNNISSDIQINIPKKLQFIFISIDIDNIKRAIAEIDRYIDFVEEYIIITRGDMIDDFKSITSKYNINVVDENEILGEYSKDFSNRDHVSKNWLLRASILKLDNLNKQFIMLDDDNIPLRNISMEHFIKDGKYSAYYFYNLLNWNNFSSDYDLGQHNMKRVLDKDGFELLSYSSHKPQIIDRDIFSEVVDKYFDIGLDMAIDEWSIYFNYAISKYPFLFNKIKFDTLNWPGNVSDWNLEYIPEEYNFENYYSSLYEKDFKNIKSIDKKIKIKNRQQKPYLINQELYKVSSKKYYNYNMIHGVLEFNRFNKKIYLSNIPYFIEAKQGSWIKLPINYKALVSPNDIVEVGYYINDRRGAFIKLYINDNYNENIFDFGISCESLEVGEHNIFIDVVVNNINIYGKESPYLVKLFVR</sequence>
<dbReference type="Pfam" id="PF20102">
    <property type="entry name" value="DUF6492"/>
    <property type="match status" value="1"/>
</dbReference>
<protein>
    <submittedName>
        <fullName evidence="3">Glycosyl transferase, group 1</fullName>
    </submittedName>
</protein>
<keyword evidence="1 3" id="KW-0808">Transferase</keyword>
<gene>
    <name evidence="3" type="ORF">MNB_SV-15-1328</name>
</gene>
<evidence type="ECO:0000259" key="2">
    <source>
        <dbReference type="Pfam" id="PF00534"/>
    </source>
</evidence>
<dbReference type="Pfam" id="PF00534">
    <property type="entry name" value="Glycos_transf_1"/>
    <property type="match status" value="1"/>
</dbReference>
<evidence type="ECO:0000313" key="3">
    <source>
        <dbReference type="EMBL" id="SHO80460.1"/>
    </source>
</evidence>
<evidence type="ECO:0000256" key="1">
    <source>
        <dbReference type="ARBA" id="ARBA00022679"/>
    </source>
</evidence>
<dbReference type="SUPFAM" id="SSF53756">
    <property type="entry name" value="UDP-Glycosyltransferase/glycogen phosphorylase"/>
    <property type="match status" value="1"/>
</dbReference>
<reference evidence="3" key="1">
    <citation type="submission" date="2016-10" db="EMBL/GenBank/DDBJ databases">
        <authorList>
            <person name="de Groot N.N."/>
        </authorList>
    </citation>
    <scope>NUCLEOTIDE SEQUENCE</scope>
</reference>
<proteinExistence type="predicted"/>
<dbReference type="AlphaFoldDB" id="A0A1W1EHZ3"/>
<dbReference type="CDD" id="cd03809">
    <property type="entry name" value="GT4_MtfB-like"/>
    <property type="match status" value="1"/>
</dbReference>
<dbReference type="EMBL" id="FRYL01000011">
    <property type="protein sequence ID" value="SHO80460.1"/>
    <property type="molecule type" value="Genomic_DNA"/>
</dbReference>
<organism evidence="3">
    <name type="scientific">hydrothermal vent metagenome</name>
    <dbReference type="NCBI Taxonomy" id="652676"/>
    <lineage>
        <taxon>unclassified sequences</taxon>
        <taxon>metagenomes</taxon>
        <taxon>ecological metagenomes</taxon>
    </lineage>
</organism>
<accession>A0A1W1EHZ3</accession>